<dbReference type="eggNOG" id="ENOG5031CK0">
    <property type="taxonomic scope" value="Bacteria"/>
</dbReference>
<name>Q6N183_RHOPA</name>
<reference evidence="3" key="1">
    <citation type="submission" date="2003-07" db="EMBL/GenBank/DDBJ databases">
        <authorList>
            <consortium name="Rhodopseudomonas genome consortium"/>
            <person name="Larimer F."/>
            <person name="Harwood C."/>
        </authorList>
    </citation>
    <scope>NUCLEOTIDE SEQUENCE</scope>
    <source>
        <strain evidence="3">CGA009</strain>
    </source>
</reference>
<evidence type="ECO:0000256" key="1">
    <source>
        <dbReference type="SAM" id="MobiDB-lite"/>
    </source>
</evidence>
<dbReference type="RefSeq" id="WP_011160057.1">
    <property type="nucleotide sequence ID" value="NZ_CP116810.1"/>
</dbReference>
<reference evidence="3" key="3">
    <citation type="submission" date="2022-12" db="EMBL/GenBank/DDBJ databases">
        <title>Complete genome sequence of Rhodopseudomonas palustris CGA0092 and corrections to the R. palustris CGA009 genome sequence.</title>
        <authorList>
            <person name="Mazny B.R."/>
            <person name="Sheff O.F."/>
            <person name="LaSarre B."/>
            <person name="McKinlay A."/>
            <person name="McKinlay J.B."/>
        </authorList>
    </citation>
    <scope>NUCLEOTIDE SEQUENCE</scope>
    <source>
        <strain evidence="3">CGA009</strain>
    </source>
</reference>
<keyword evidence="4" id="KW-1185">Reference proteome</keyword>
<reference evidence="2 4" key="2">
    <citation type="journal article" date="2004" name="Nat. Biotechnol.">
        <title>Complete genome sequence of the metabolically versatile photosynthetic bacterium Rhodopseudomonas palustris.</title>
        <authorList>
            <person name="Larimer F.W."/>
            <person name="Chain P."/>
            <person name="Hauser L."/>
            <person name="Lamerdin J."/>
            <person name="Malfatti S."/>
            <person name="Do L."/>
            <person name="Land M.L."/>
            <person name="Pelletier D.A."/>
            <person name="Beatty J.T."/>
            <person name="Lang A.S."/>
            <person name="Tabita F.R."/>
            <person name="Gibson J.L."/>
            <person name="Hanson T.E."/>
            <person name="Bobst C."/>
            <person name="Torres J.L."/>
            <person name="Peres C."/>
            <person name="Harrison F.H."/>
            <person name="Gibson J."/>
            <person name="Harwood C.S."/>
        </authorList>
    </citation>
    <scope>NUCLEOTIDE SEQUENCE [LARGE SCALE GENOMIC DNA]</scope>
    <source>
        <strain evidence="4">ATCC BAA-98 / CGA009</strain>
        <strain evidence="2">CGA009</strain>
    </source>
</reference>
<dbReference type="Proteomes" id="UP000001426">
    <property type="component" value="Chromosome"/>
</dbReference>
<dbReference type="GeneID" id="66895673"/>
<dbReference type="AlphaFoldDB" id="Q6N183"/>
<dbReference type="HOGENOM" id="CLU_1804708_0_0_5"/>
<accession>Q6N183</accession>
<feature type="region of interest" description="Disordered" evidence="1">
    <location>
        <begin position="122"/>
        <end position="143"/>
    </location>
</feature>
<organism evidence="2">
    <name type="scientific">Rhodopseudomonas palustris (strain ATCC BAA-98 / CGA009)</name>
    <dbReference type="NCBI Taxonomy" id="258594"/>
    <lineage>
        <taxon>Bacteria</taxon>
        <taxon>Pseudomonadati</taxon>
        <taxon>Pseudomonadota</taxon>
        <taxon>Alphaproteobacteria</taxon>
        <taxon>Hyphomicrobiales</taxon>
        <taxon>Nitrobacteraceae</taxon>
        <taxon>Rhodopseudomonas</taxon>
    </lineage>
</organism>
<protein>
    <submittedName>
        <fullName evidence="2">Uncharacterized protein</fullName>
    </submittedName>
</protein>
<sequence length="143" mass="16335">MDVKVRGWHRDMGTHKIASHDLSDFRISDDAKKNIRWSAPGLFRQYGEVSVAWGQTLKFTGDYRMQIDFTQDDIFKLMKASYGRELDVDLLDKGFTVSEALKKKILSEIKLTDLTLGDLLGTASPQTAPQQQTGTVRPFRRRI</sequence>
<evidence type="ECO:0000313" key="3">
    <source>
        <dbReference type="EMBL" id="WCL94728.1"/>
    </source>
</evidence>
<dbReference type="EMBL" id="CP116810">
    <property type="protein sequence ID" value="WCL94728.1"/>
    <property type="molecule type" value="Genomic_DNA"/>
</dbReference>
<evidence type="ECO:0000313" key="2">
    <source>
        <dbReference type="EMBL" id="CAE29965.1"/>
    </source>
</evidence>
<gene>
    <name evidence="2" type="ordered locus">RPA4525</name>
    <name evidence="3" type="ORF">TX73_023500</name>
</gene>
<feature type="compositionally biased region" description="Low complexity" evidence="1">
    <location>
        <begin position="122"/>
        <end position="135"/>
    </location>
</feature>
<evidence type="ECO:0000313" key="4">
    <source>
        <dbReference type="Proteomes" id="UP000001426"/>
    </source>
</evidence>
<dbReference type="KEGG" id="rpa:TX73_023500"/>
<dbReference type="EMBL" id="BX572607">
    <property type="protein sequence ID" value="CAE29965.1"/>
    <property type="molecule type" value="Genomic_DNA"/>
</dbReference>
<proteinExistence type="predicted"/>